<dbReference type="Gene3D" id="3.20.20.80">
    <property type="entry name" value="Glycosidases"/>
    <property type="match status" value="1"/>
</dbReference>
<keyword evidence="3" id="KW-0326">Glycosidase</keyword>
<dbReference type="AlphaFoldDB" id="A0A2P8G706"/>
<dbReference type="PANTHER" id="PTHR42732">
    <property type="entry name" value="BETA-GALACTOSIDASE"/>
    <property type="match status" value="1"/>
</dbReference>
<organism evidence="8 9">
    <name type="scientific">Chitinophaga ginsengisoli</name>
    <dbReference type="NCBI Taxonomy" id="363837"/>
    <lineage>
        <taxon>Bacteria</taxon>
        <taxon>Pseudomonadati</taxon>
        <taxon>Bacteroidota</taxon>
        <taxon>Chitinophagia</taxon>
        <taxon>Chitinophagales</taxon>
        <taxon>Chitinophagaceae</taxon>
        <taxon>Chitinophaga</taxon>
    </lineage>
</organism>
<evidence type="ECO:0000313" key="9">
    <source>
        <dbReference type="Proteomes" id="UP000240978"/>
    </source>
</evidence>
<dbReference type="InterPro" id="IPR006103">
    <property type="entry name" value="Glyco_hydro_2_cat"/>
</dbReference>
<dbReference type="SUPFAM" id="SSF51445">
    <property type="entry name" value="(Trans)glycosidases"/>
    <property type="match status" value="1"/>
</dbReference>
<dbReference type="Gene3D" id="2.60.120.260">
    <property type="entry name" value="Galactose-binding domain-like"/>
    <property type="match status" value="1"/>
</dbReference>
<dbReference type="Pfam" id="PF00703">
    <property type="entry name" value="Glyco_hydro_2"/>
    <property type="match status" value="1"/>
</dbReference>
<dbReference type="GO" id="GO:0005975">
    <property type="term" value="P:carbohydrate metabolic process"/>
    <property type="evidence" value="ECO:0007669"/>
    <property type="project" value="InterPro"/>
</dbReference>
<comment type="caution">
    <text evidence="8">The sequence shown here is derived from an EMBL/GenBank/DDBJ whole genome shotgun (WGS) entry which is preliminary data.</text>
</comment>
<dbReference type="Pfam" id="PF02836">
    <property type="entry name" value="Glyco_hydro_2_C"/>
    <property type="match status" value="1"/>
</dbReference>
<reference evidence="8 9" key="1">
    <citation type="submission" date="2018-03" db="EMBL/GenBank/DDBJ databases">
        <title>Genomic Encyclopedia of Archaeal and Bacterial Type Strains, Phase II (KMG-II): from individual species to whole genera.</title>
        <authorList>
            <person name="Goeker M."/>
        </authorList>
    </citation>
    <scope>NUCLEOTIDE SEQUENCE [LARGE SCALE GENOMIC DNA]</scope>
    <source>
        <strain evidence="8 9">DSM 18107</strain>
    </source>
</reference>
<evidence type="ECO:0000256" key="1">
    <source>
        <dbReference type="ARBA" id="ARBA00007401"/>
    </source>
</evidence>
<keyword evidence="2 8" id="KW-0378">Hydrolase</keyword>
<dbReference type="InterPro" id="IPR006104">
    <property type="entry name" value="Glyco_hydro_2_N"/>
</dbReference>
<dbReference type="GO" id="GO:0004553">
    <property type="term" value="F:hydrolase activity, hydrolyzing O-glycosyl compounds"/>
    <property type="evidence" value="ECO:0007669"/>
    <property type="project" value="InterPro"/>
</dbReference>
<dbReference type="InterPro" id="IPR017853">
    <property type="entry name" value="GH"/>
</dbReference>
<name>A0A2P8G706_9BACT</name>
<keyword evidence="9" id="KW-1185">Reference proteome</keyword>
<feature type="domain" description="Glycoside hydrolase family 2 catalytic" evidence="6">
    <location>
        <begin position="351"/>
        <end position="461"/>
    </location>
</feature>
<dbReference type="PANTHER" id="PTHR42732:SF2">
    <property type="entry name" value="BETA-MANNOSIDASE"/>
    <property type="match status" value="1"/>
</dbReference>
<feature type="domain" description="Glycoside hydrolase family 2 immunoglobulin-like beta-sandwich" evidence="5">
    <location>
        <begin position="218"/>
        <end position="307"/>
    </location>
</feature>
<dbReference type="EMBL" id="PYGK01000006">
    <property type="protein sequence ID" value="PSL29761.1"/>
    <property type="molecule type" value="Genomic_DNA"/>
</dbReference>
<evidence type="ECO:0000259" key="6">
    <source>
        <dbReference type="Pfam" id="PF02836"/>
    </source>
</evidence>
<keyword evidence="4" id="KW-0732">Signal</keyword>
<comment type="similarity">
    <text evidence="1">Belongs to the glycosyl hydrolase 2 family.</text>
</comment>
<dbReference type="SUPFAM" id="SSF49785">
    <property type="entry name" value="Galactose-binding domain-like"/>
    <property type="match status" value="1"/>
</dbReference>
<evidence type="ECO:0000256" key="4">
    <source>
        <dbReference type="SAM" id="SignalP"/>
    </source>
</evidence>
<feature type="signal peptide" evidence="4">
    <location>
        <begin position="1"/>
        <end position="22"/>
    </location>
</feature>
<proteinExistence type="inferred from homology"/>
<protein>
    <submittedName>
        <fullName evidence="8">Glycosyl hydrolase family 2</fullName>
    </submittedName>
</protein>
<evidence type="ECO:0000259" key="7">
    <source>
        <dbReference type="Pfam" id="PF02837"/>
    </source>
</evidence>
<accession>A0A2P8G706</accession>
<dbReference type="RefSeq" id="WP_106602974.1">
    <property type="nucleotide sequence ID" value="NZ_PYGK01000006.1"/>
</dbReference>
<dbReference type="Proteomes" id="UP000240978">
    <property type="component" value="Unassembled WGS sequence"/>
</dbReference>
<evidence type="ECO:0000259" key="5">
    <source>
        <dbReference type="Pfam" id="PF00703"/>
    </source>
</evidence>
<dbReference type="InterPro" id="IPR006102">
    <property type="entry name" value="Ig-like_GH2"/>
</dbReference>
<dbReference type="InterPro" id="IPR013783">
    <property type="entry name" value="Ig-like_fold"/>
</dbReference>
<dbReference type="Pfam" id="PF02837">
    <property type="entry name" value="Glyco_hydro_2_N"/>
    <property type="match status" value="1"/>
</dbReference>
<dbReference type="InterPro" id="IPR051913">
    <property type="entry name" value="GH2_Domain-Containing"/>
</dbReference>
<evidence type="ECO:0000256" key="2">
    <source>
        <dbReference type="ARBA" id="ARBA00022801"/>
    </source>
</evidence>
<dbReference type="InterPro" id="IPR008979">
    <property type="entry name" value="Galactose-bd-like_sf"/>
</dbReference>
<gene>
    <name evidence="8" type="ORF">CLV42_10695</name>
</gene>
<dbReference type="Gene3D" id="2.60.40.10">
    <property type="entry name" value="Immunoglobulins"/>
    <property type="match status" value="1"/>
</dbReference>
<evidence type="ECO:0000313" key="8">
    <source>
        <dbReference type="EMBL" id="PSL29761.1"/>
    </source>
</evidence>
<dbReference type="OrthoDB" id="9801077at2"/>
<feature type="domain" description="Glycosyl hydrolases family 2 sugar binding" evidence="7">
    <location>
        <begin position="105"/>
        <end position="210"/>
    </location>
</feature>
<dbReference type="InterPro" id="IPR036156">
    <property type="entry name" value="Beta-gal/glucu_dom_sf"/>
</dbReference>
<sequence>MNLSKTASVCFLSALLGQGLMAQTNWQVQPATIKTRWAKEVSPTNALPEYPRPQMVRENWQNLNGLWNYTITPKDAATPSGYQGQILVPYPLESALSGVKKPLQPSENLWYKRTFTKPVLKDGEHLLLHFGAVDWQATVYVNGKETGSHSGGYQAFSQDITNALKDGENEIVVKVFDPTSEGIGPHGKQVLNPANIYYTPTSGIWQTVWLETVPADYIAGLDITPDIDKGILNVKINAPAGTNVELIASDAGTEVSKIKGKAGTPLKLPVKNAKLWSPANPFLYDLTVKLTKGGKTVDQVKSYFGMRKIAIQKDEKGVDRIFLNNHAYFNLGTLDQGFWPDGLYTAPTDNALKFDIEAIKAMGFNTIRKHIKIEPARWYYHADKLGILVWQDFVNPNQGLPEGAKAEYEKETKETLEQLHNHPAITTWVIFNEKWGAFDQQRITEWVKATDPSRIVNGHSGEMLYVNEQLRSPSPNAWVSADMTDVHSYPDPMNAPAEPGKARVLGEFGGIGVFIPDHQWNSSSAWGYIQEKAAGLATKYTIMNQHLKLLEAEGLSGSIYTQPFDVEGEQNGLLTYDREVIKIPFEQMRKIHSQLNPDLGTIPEVTAKNADLTDPGEVYSKMLQDYINGRRDPDFLFKMAMMAQQAGDKNGANMAGGAYITTLQAPYTPEQLALILQFTSSTKDKGFGVLQEQLQSQNAKLEKRPVTVKLMNIVFRDVIDPALQKSGDTPDWNAIANSVKPYGEPGEEIFLRAKTVYTFNKQDWTNYASVANTYLEKYGQNIPEQERNMFQQAINNSKNQ</sequence>
<evidence type="ECO:0000256" key="3">
    <source>
        <dbReference type="ARBA" id="ARBA00023295"/>
    </source>
</evidence>
<dbReference type="SUPFAM" id="SSF49303">
    <property type="entry name" value="beta-Galactosidase/glucuronidase domain"/>
    <property type="match status" value="1"/>
</dbReference>
<feature type="chain" id="PRO_5015203981" evidence="4">
    <location>
        <begin position="23"/>
        <end position="800"/>
    </location>
</feature>